<gene>
    <name evidence="1" type="ORF">SDC9_145842</name>
</gene>
<dbReference type="InterPro" id="IPR042088">
    <property type="entry name" value="OligoPept_F_C"/>
</dbReference>
<dbReference type="EMBL" id="VSSQ01044795">
    <property type="protein sequence ID" value="MPM98654.1"/>
    <property type="molecule type" value="Genomic_DNA"/>
</dbReference>
<evidence type="ECO:0000313" key="1">
    <source>
        <dbReference type="EMBL" id="MPM98654.1"/>
    </source>
</evidence>
<protein>
    <submittedName>
        <fullName evidence="1">Uncharacterized protein</fullName>
    </submittedName>
</protein>
<organism evidence="1">
    <name type="scientific">bioreactor metagenome</name>
    <dbReference type="NCBI Taxonomy" id="1076179"/>
    <lineage>
        <taxon>unclassified sequences</taxon>
        <taxon>metagenomes</taxon>
        <taxon>ecological metagenomes</taxon>
    </lineage>
</organism>
<comment type="caution">
    <text evidence="1">The sequence shown here is derived from an EMBL/GenBank/DDBJ whole genome shotgun (WGS) entry which is preliminary data.</text>
</comment>
<name>A0A645E9H3_9ZZZZ</name>
<dbReference type="Gene3D" id="1.10.1370.20">
    <property type="entry name" value="Oligoendopeptidase f, C-terminal domain"/>
    <property type="match status" value="1"/>
</dbReference>
<sequence length="59" mass="6786">MGNEFEPMYMDLLQHTGTMTVEDLAMKYLQTDLTKPDFWQDAIDLALADLQEFLSLASK</sequence>
<reference evidence="1" key="1">
    <citation type="submission" date="2019-08" db="EMBL/GenBank/DDBJ databases">
        <authorList>
            <person name="Kucharzyk K."/>
            <person name="Murdoch R.W."/>
            <person name="Higgins S."/>
            <person name="Loffler F."/>
        </authorList>
    </citation>
    <scope>NUCLEOTIDE SEQUENCE</scope>
</reference>
<accession>A0A645E9H3</accession>
<proteinExistence type="predicted"/>
<dbReference type="SUPFAM" id="SSF55486">
    <property type="entry name" value="Metalloproteases ('zincins'), catalytic domain"/>
    <property type="match status" value="1"/>
</dbReference>
<dbReference type="AlphaFoldDB" id="A0A645E9H3"/>